<dbReference type="SUPFAM" id="SSF52058">
    <property type="entry name" value="L domain-like"/>
    <property type="match status" value="2"/>
</dbReference>
<keyword evidence="12" id="KW-1185">Reference proteome</keyword>
<keyword evidence="4" id="KW-0611">Plant defense</keyword>
<dbReference type="PRINTS" id="PR00364">
    <property type="entry name" value="DISEASERSIST"/>
</dbReference>
<evidence type="ECO:0000256" key="3">
    <source>
        <dbReference type="ARBA" id="ARBA00022741"/>
    </source>
</evidence>
<sequence length="1275" mass="143977">MAETVASALLGVIFEKLTDEAFKKYARSQKIHSELNELKTTLSNIKALLNDASNKEVTHESVGLWLNSLQHLAYDIDDVLDDVATEAMHRELTQESGASTSKVRKLIPTCCTNFSLSHRLSSKIDSITIKLQQLEKHKSDLGLIVKDEKPKSTSRGNETSLPDGSSVVGRESEIEKLLNKLLGDDGSSKENFSVLPIVGMGGVGKTTLARVLYNDPQVKGHFNLKAWVCVSDDFDIFKISKIIFQAVSGERKEFEDLNQLQMDLIKQLQDKRFLLVLDDVWHENDDDWEKLVRSFHSCAHGSRIIMTTRKEELLIKLGFNHLDSLKTLSHEDALSLFALHALGVQNFDSHTTLKPLGEAIVKKCAGLPLALKAIGTLLKARTNEEDWEDVFNSEIWNLENSDKIVPALRLSYHDLSSNLKQLFAYCSLFPKGFLFDEENLVLMWMAEGFFNQSNAAKSPERLGHEYFEVLLSRSFFQHAPNDESLFMMHDLMNDLSTFVAGELFLRFENHMTTDAEALEKHRHMSFTREEYVGHQKFEAFKRARSLRTLLAVSVGVDESSESYYLSNKILVDLLPKLTLLRVLSLSCFEISELPEFIGNLKHLRYLNLSQTKITELPKNVGNLYHLQTLIVFGCESLTKLPKSFIKLKKLRHLDIRDTPLLKKMPLGIGELKSLYTLNKIIIGGEDGFAITDLKGFKNLHGMVSIEGLQRVQSVMQAREVNLSLKEITKLELKWIDGSDGSRSGPIEKEVLNMLEPSRDRLKELAIVSYGGTELSNWVGDPSFHKLVNVSIHGCSKCTSLPPFGQLPSLKELFIEGMDEVKVIGSELIGTTTVVSFPSLEILKFQNMSEWKVWSTNNLDAVFPCLQELHINKCPNLIDISLKALPSVRVLRINRCGVNALRSLVQAASLVNELRIVCIVGLTNEAWRGVIMYLKAVEELYIWHCDEIRYLWDSEETNKVLLNLKVLDLRRCKNLVSLGEKEEDNVESTLLLSLSHLAILYCESMKHCYCPNSVEYFSIQGCSTLTLVSFPREIGGGQKLKSLMINDCKKLTEGINNTNMQMLEVLFINKWTDLKSITQFSNFNHLTLLCLSNCPSIESFQLSNLTSLRHLMITKCPSFCLSFDGGFWPPNLVSLSIGGVKEQISEWGPPNFPSSLVDLTLSHDLHVSDFRHLSHLLPSSLTSLNIEMFFKLESLSTGLEHLSSLQHLSIEKCFHMKHLPVTLLPSLLSLRIALCPSLSLRCNGKGSHYWPRISHIPCIEINHSKDIKEIAEYVAR</sequence>
<keyword evidence="3" id="KW-0547">Nucleotide-binding</keyword>
<feature type="domain" description="Disease resistance N-terminal" evidence="8">
    <location>
        <begin position="10"/>
        <end position="98"/>
    </location>
</feature>
<evidence type="ECO:0000313" key="11">
    <source>
        <dbReference type="EMBL" id="KAF5775710.1"/>
    </source>
</evidence>
<reference evidence="11" key="2">
    <citation type="submission" date="2020-06" db="EMBL/GenBank/DDBJ databases">
        <title>Helianthus annuus Genome sequencing and assembly Release 2.</title>
        <authorList>
            <person name="Gouzy J."/>
            <person name="Langlade N."/>
            <person name="Munos S."/>
        </authorList>
    </citation>
    <scope>NUCLEOTIDE SEQUENCE</scope>
    <source>
        <tissue evidence="11">Leaves</tissue>
    </source>
</reference>
<dbReference type="OrthoDB" id="37484at2759"/>
<dbReference type="PANTHER" id="PTHR36766:SF61">
    <property type="entry name" value="NB-ARC DOMAIN DISEASE RESISTANCE PROTEIN"/>
    <property type="match status" value="1"/>
</dbReference>
<keyword evidence="2" id="KW-0677">Repeat</keyword>
<dbReference type="Gene3D" id="1.10.8.430">
    <property type="entry name" value="Helical domain of apoptotic protease-activating factors"/>
    <property type="match status" value="1"/>
</dbReference>
<evidence type="ECO:0000259" key="7">
    <source>
        <dbReference type="Pfam" id="PF00931"/>
    </source>
</evidence>
<comment type="caution">
    <text evidence="11">The sequence shown here is derived from an EMBL/GenBank/DDBJ whole genome shotgun (WGS) entry which is preliminary data.</text>
</comment>
<dbReference type="Gramene" id="mRNA:HanXRQr2_Chr13g0615131">
    <property type="protein sequence ID" value="mRNA:HanXRQr2_Chr13g0615131"/>
    <property type="gene ID" value="HanXRQr2_Chr13g0615131"/>
</dbReference>
<dbReference type="Pfam" id="PF18052">
    <property type="entry name" value="Rx_N"/>
    <property type="match status" value="1"/>
</dbReference>
<dbReference type="Gene3D" id="3.80.10.10">
    <property type="entry name" value="Ribonuclease Inhibitor"/>
    <property type="match status" value="4"/>
</dbReference>
<dbReference type="AlphaFoldDB" id="A0A9K3EL47"/>
<dbReference type="InterPro" id="IPR032675">
    <property type="entry name" value="LRR_dom_sf"/>
</dbReference>
<proteinExistence type="predicted"/>
<dbReference type="Pfam" id="PF23598">
    <property type="entry name" value="LRR_14"/>
    <property type="match status" value="1"/>
</dbReference>
<gene>
    <name evidence="11" type="ORF">HanXRQr2_Chr13g0615131</name>
</gene>
<feature type="domain" description="Disease resistance protein winged helix" evidence="9">
    <location>
        <begin position="428"/>
        <end position="495"/>
    </location>
</feature>
<dbReference type="InterPro" id="IPR058922">
    <property type="entry name" value="WHD_DRP"/>
</dbReference>
<evidence type="ECO:0000256" key="4">
    <source>
        <dbReference type="ARBA" id="ARBA00022821"/>
    </source>
</evidence>
<dbReference type="InterPro" id="IPR027417">
    <property type="entry name" value="P-loop_NTPase"/>
</dbReference>
<dbReference type="Proteomes" id="UP000215914">
    <property type="component" value="Unassembled WGS sequence"/>
</dbReference>
<protein>
    <submittedName>
        <fullName evidence="11">Virus X resistance protein-like, coiled-coil</fullName>
    </submittedName>
</protein>
<dbReference type="Pfam" id="PF00931">
    <property type="entry name" value="NB-ARC"/>
    <property type="match status" value="1"/>
</dbReference>
<dbReference type="Gene3D" id="3.40.50.300">
    <property type="entry name" value="P-loop containing nucleotide triphosphate hydrolases"/>
    <property type="match status" value="1"/>
</dbReference>
<dbReference type="FunFam" id="3.40.50.300:FF:001091">
    <property type="entry name" value="Probable disease resistance protein At1g61300"/>
    <property type="match status" value="1"/>
</dbReference>
<reference evidence="11" key="1">
    <citation type="journal article" date="2017" name="Nature">
        <title>The sunflower genome provides insights into oil metabolism, flowering and Asterid evolution.</title>
        <authorList>
            <person name="Badouin H."/>
            <person name="Gouzy J."/>
            <person name="Grassa C.J."/>
            <person name="Murat F."/>
            <person name="Staton S.E."/>
            <person name="Cottret L."/>
            <person name="Lelandais-Briere C."/>
            <person name="Owens G.L."/>
            <person name="Carrere S."/>
            <person name="Mayjonade B."/>
            <person name="Legrand L."/>
            <person name="Gill N."/>
            <person name="Kane N.C."/>
            <person name="Bowers J.E."/>
            <person name="Hubner S."/>
            <person name="Bellec A."/>
            <person name="Berard A."/>
            <person name="Berges H."/>
            <person name="Blanchet N."/>
            <person name="Boniface M.C."/>
            <person name="Brunel D."/>
            <person name="Catrice O."/>
            <person name="Chaidir N."/>
            <person name="Claudel C."/>
            <person name="Donnadieu C."/>
            <person name="Faraut T."/>
            <person name="Fievet G."/>
            <person name="Helmstetter N."/>
            <person name="King M."/>
            <person name="Knapp S.J."/>
            <person name="Lai Z."/>
            <person name="Le Paslier M.C."/>
            <person name="Lippi Y."/>
            <person name="Lorenzon L."/>
            <person name="Mandel J.R."/>
            <person name="Marage G."/>
            <person name="Marchand G."/>
            <person name="Marquand E."/>
            <person name="Bret-Mestries E."/>
            <person name="Morien E."/>
            <person name="Nambeesan S."/>
            <person name="Nguyen T."/>
            <person name="Pegot-Espagnet P."/>
            <person name="Pouilly N."/>
            <person name="Raftis F."/>
            <person name="Sallet E."/>
            <person name="Schiex T."/>
            <person name="Thomas J."/>
            <person name="Vandecasteele C."/>
            <person name="Vares D."/>
            <person name="Vear F."/>
            <person name="Vautrin S."/>
            <person name="Crespi M."/>
            <person name="Mangin B."/>
            <person name="Burke J.M."/>
            <person name="Salse J."/>
            <person name="Munos S."/>
            <person name="Vincourt P."/>
            <person name="Rieseberg L.H."/>
            <person name="Langlade N.B."/>
        </authorList>
    </citation>
    <scope>NUCLEOTIDE SEQUENCE</scope>
    <source>
        <tissue evidence="11">Leaves</tissue>
    </source>
</reference>
<dbReference type="InterPro" id="IPR002182">
    <property type="entry name" value="NB-ARC"/>
</dbReference>
<dbReference type="InterPro" id="IPR041118">
    <property type="entry name" value="Rx_N"/>
</dbReference>
<accession>A0A9K3EL47</accession>
<evidence type="ECO:0000256" key="1">
    <source>
        <dbReference type="ARBA" id="ARBA00022614"/>
    </source>
</evidence>
<name>A0A9K3EL47_HELAN</name>
<feature type="region of interest" description="Disordered" evidence="6">
    <location>
        <begin position="145"/>
        <end position="166"/>
    </location>
</feature>
<feature type="domain" description="Disease resistance R13L4/SHOC-2-like LRR" evidence="10">
    <location>
        <begin position="573"/>
        <end position="904"/>
    </location>
</feature>
<dbReference type="EMBL" id="MNCJ02000328">
    <property type="protein sequence ID" value="KAF5775710.1"/>
    <property type="molecule type" value="Genomic_DNA"/>
</dbReference>
<evidence type="ECO:0000259" key="9">
    <source>
        <dbReference type="Pfam" id="PF23559"/>
    </source>
</evidence>
<dbReference type="Pfam" id="PF23559">
    <property type="entry name" value="WHD_DRP"/>
    <property type="match status" value="1"/>
</dbReference>
<organism evidence="11 12">
    <name type="scientific">Helianthus annuus</name>
    <name type="common">Common sunflower</name>
    <dbReference type="NCBI Taxonomy" id="4232"/>
    <lineage>
        <taxon>Eukaryota</taxon>
        <taxon>Viridiplantae</taxon>
        <taxon>Streptophyta</taxon>
        <taxon>Embryophyta</taxon>
        <taxon>Tracheophyta</taxon>
        <taxon>Spermatophyta</taxon>
        <taxon>Magnoliopsida</taxon>
        <taxon>eudicotyledons</taxon>
        <taxon>Gunneridae</taxon>
        <taxon>Pentapetalae</taxon>
        <taxon>asterids</taxon>
        <taxon>campanulids</taxon>
        <taxon>Asterales</taxon>
        <taxon>Asteraceae</taxon>
        <taxon>Asteroideae</taxon>
        <taxon>Heliantheae alliance</taxon>
        <taxon>Heliantheae</taxon>
        <taxon>Helianthus</taxon>
    </lineage>
</organism>
<dbReference type="Gene3D" id="1.20.5.4130">
    <property type="match status" value="1"/>
</dbReference>
<keyword evidence="1" id="KW-0433">Leucine-rich repeat</keyword>
<feature type="compositionally biased region" description="Polar residues" evidence="6">
    <location>
        <begin position="153"/>
        <end position="163"/>
    </location>
</feature>
<evidence type="ECO:0000313" key="12">
    <source>
        <dbReference type="Proteomes" id="UP000215914"/>
    </source>
</evidence>
<feature type="domain" description="NB-ARC" evidence="7">
    <location>
        <begin position="171"/>
        <end position="340"/>
    </location>
</feature>
<evidence type="ECO:0000256" key="5">
    <source>
        <dbReference type="ARBA" id="ARBA00022840"/>
    </source>
</evidence>
<dbReference type="InterPro" id="IPR042197">
    <property type="entry name" value="Apaf_helical"/>
</dbReference>
<dbReference type="PANTHER" id="PTHR36766">
    <property type="entry name" value="PLANT BROAD-SPECTRUM MILDEW RESISTANCE PROTEIN RPW8"/>
    <property type="match status" value="1"/>
</dbReference>
<dbReference type="GO" id="GO:0043531">
    <property type="term" value="F:ADP binding"/>
    <property type="evidence" value="ECO:0007669"/>
    <property type="project" value="InterPro"/>
</dbReference>
<dbReference type="InterPro" id="IPR055414">
    <property type="entry name" value="LRR_R13L4/SHOC2-like"/>
</dbReference>
<evidence type="ECO:0000256" key="2">
    <source>
        <dbReference type="ARBA" id="ARBA00022737"/>
    </source>
</evidence>
<evidence type="ECO:0000256" key="6">
    <source>
        <dbReference type="SAM" id="MobiDB-lite"/>
    </source>
</evidence>
<dbReference type="GO" id="GO:0051707">
    <property type="term" value="P:response to other organism"/>
    <property type="evidence" value="ECO:0007669"/>
    <property type="project" value="UniProtKB-ARBA"/>
</dbReference>
<dbReference type="GO" id="GO:0006952">
    <property type="term" value="P:defense response"/>
    <property type="evidence" value="ECO:0007669"/>
    <property type="project" value="UniProtKB-KW"/>
</dbReference>
<keyword evidence="5" id="KW-0067">ATP-binding</keyword>
<dbReference type="GO" id="GO:0005524">
    <property type="term" value="F:ATP binding"/>
    <property type="evidence" value="ECO:0007669"/>
    <property type="project" value="UniProtKB-KW"/>
</dbReference>
<evidence type="ECO:0000259" key="8">
    <source>
        <dbReference type="Pfam" id="PF18052"/>
    </source>
</evidence>
<evidence type="ECO:0000259" key="10">
    <source>
        <dbReference type="Pfam" id="PF23598"/>
    </source>
</evidence>
<dbReference type="SUPFAM" id="SSF52540">
    <property type="entry name" value="P-loop containing nucleoside triphosphate hydrolases"/>
    <property type="match status" value="1"/>
</dbReference>